<evidence type="ECO:0000313" key="1">
    <source>
        <dbReference type="EMBL" id="MFI2154895.1"/>
    </source>
</evidence>
<evidence type="ECO:0000313" key="2">
    <source>
        <dbReference type="Proteomes" id="UP001611397"/>
    </source>
</evidence>
<proteinExistence type="predicted"/>
<reference evidence="1 2" key="1">
    <citation type="submission" date="2024-10" db="EMBL/GenBank/DDBJ databases">
        <title>The Natural Products Discovery Center: Release of the First 8490 Sequenced Strains for Exploring Actinobacteria Biosynthetic Diversity.</title>
        <authorList>
            <person name="Kalkreuter E."/>
            <person name="Kautsar S.A."/>
            <person name="Yang D."/>
            <person name="Bader C.D."/>
            <person name="Teijaro C.N."/>
            <person name="Fluegel L."/>
            <person name="Davis C.M."/>
            <person name="Simpson J.R."/>
            <person name="Lauterbach L."/>
            <person name="Steele A.D."/>
            <person name="Gui C."/>
            <person name="Meng S."/>
            <person name="Li G."/>
            <person name="Viehrig K."/>
            <person name="Ye F."/>
            <person name="Su P."/>
            <person name="Kiefer A.F."/>
            <person name="Nichols A."/>
            <person name="Cepeda A.J."/>
            <person name="Yan W."/>
            <person name="Fan B."/>
            <person name="Jiang Y."/>
            <person name="Adhikari A."/>
            <person name="Zheng C.-J."/>
            <person name="Schuster L."/>
            <person name="Cowan T.M."/>
            <person name="Smanski M.J."/>
            <person name="Chevrette M.G."/>
            <person name="De Carvalho L.P.S."/>
            <person name="Shen B."/>
        </authorList>
    </citation>
    <scope>NUCLEOTIDE SEQUENCE [LARGE SCALE GENOMIC DNA]</scope>
    <source>
        <strain evidence="1 2">NPDC020295</strain>
    </source>
</reference>
<organism evidence="1 2">
    <name type="scientific">Streptomyces olivaceoviridis</name>
    <name type="common">Streptomyces corchorusii</name>
    <dbReference type="NCBI Taxonomy" id="1921"/>
    <lineage>
        <taxon>Bacteria</taxon>
        <taxon>Bacillati</taxon>
        <taxon>Actinomycetota</taxon>
        <taxon>Actinomycetes</taxon>
        <taxon>Kitasatosporales</taxon>
        <taxon>Streptomycetaceae</taxon>
        <taxon>Streptomyces</taxon>
    </lineage>
</organism>
<comment type="caution">
    <text evidence="1">The sequence shown here is derived from an EMBL/GenBank/DDBJ whole genome shotgun (WGS) entry which is preliminary data.</text>
</comment>
<keyword evidence="2" id="KW-1185">Reference proteome</keyword>
<accession>A0ABW7V2G0</accession>
<dbReference type="Proteomes" id="UP001611397">
    <property type="component" value="Unassembled WGS sequence"/>
</dbReference>
<gene>
    <name evidence="1" type="ORF">ACH49L_04230</name>
</gene>
<protein>
    <submittedName>
        <fullName evidence="1">Uncharacterized protein</fullName>
    </submittedName>
</protein>
<sequence length="58" mass="6484">MTEETIIALKNYDWLVRNKGLDEIELHWDSDSLISGEGGYEISLLTDPGFTPATRQGS</sequence>
<dbReference type="EMBL" id="JBIRWM010000001">
    <property type="protein sequence ID" value="MFI2154895.1"/>
    <property type="molecule type" value="Genomic_DNA"/>
</dbReference>
<dbReference type="RefSeq" id="WP_167360846.1">
    <property type="nucleotide sequence ID" value="NZ_JBIRUT010000001.1"/>
</dbReference>
<name>A0ABW7V2G0_STROI</name>